<evidence type="ECO:0000256" key="1">
    <source>
        <dbReference type="SAM" id="MobiDB-lite"/>
    </source>
</evidence>
<reference evidence="2 3" key="1">
    <citation type="submission" date="2018-07" db="EMBL/GenBank/DDBJ databases">
        <title>A high quality draft genome assembly of the barn swallow (H. rustica rustica).</title>
        <authorList>
            <person name="Formenti G."/>
            <person name="Chiara M."/>
            <person name="Poveda L."/>
            <person name="Francoijs K.-J."/>
            <person name="Bonisoli-Alquati A."/>
            <person name="Canova L."/>
            <person name="Gianfranceschi L."/>
            <person name="Horner D.S."/>
            <person name="Saino N."/>
        </authorList>
    </citation>
    <scope>NUCLEOTIDE SEQUENCE [LARGE SCALE GENOMIC DNA]</scope>
    <source>
        <strain evidence="2">Chelidonia</strain>
        <tissue evidence="2">Blood</tissue>
    </source>
</reference>
<name>A0A3M0JZJ2_HIRRU</name>
<keyword evidence="3" id="KW-1185">Reference proteome</keyword>
<evidence type="ECO:0000313" key="3">
    <source>
        <dbReference type="Proteomes" id="UP000269221"/>
    </source>
</evidence>
<sequence length="105" mass="11504">MLEQKSSEKPEQGSGFVQPGEEKAQGSLIEACQQLKGITKRLERDFLQGTFHLTSFLKQTEPPLQPVKVPLADVPALQHINQTTQLGVIGKPAEDDLGATWSPCH</sequence>
<organism evidence="2 3">
    <name type="scientific">Hirundo rustica rustica</name>
    <dbReference type="NCBI Taxonomy" id="333673"/>
    <lineage>
        <taxon>Eukaryota</taxon>
        <taxon>Metazoa</taxon>
        <taxon>Chordata</taxon>
        <taxon>Craniata</taxon>
        <taxon>Vertebrata</taxon>
        <taxon>Euteleostomi</taxon>
        <taxon>Archelosauria</taxon>
        <taxon>Archosauria</taxon>
        <taxon>Dinosauria</taxon>
        <taxon>Saurischia</taxon>
        <taxon>Theropoda</taxon>
        <taxon>Coelurosauria</taxon>
        <taxon>Aves</taxon>
        <taxon>Neognathae</taxon>
        <taxon>Neoaves</taxon>
        <taxon>Telluraves</taxon>
        <taxon>Australaves</taxon>
        <taxon>Passeriformes</taxon>
        <taxon>Sylvioidea</taxon>
        <taxon>Hirundinidae</taxon>
        <taxon>Hirundo</taxon>
    </lineage>
</organism>
<proteinExistence type="predicted"/>
<feature type="region of interest" description="Disordered" evidence="1">
    <location>
        <begin position="1"/>
        <end position="23"/>
    </location>
</feature>
<protein>
    <submittedName>
        <fullName evidence="2">Uncharacterized protein</fullName>
    </submittedName>
</protein>
<dbReference type="Proteomes" id="UP000269221">
    <property type="component" value="Unassembled WGS sequence"/>
</dbReference>
<gene>
    <name evidence="2" type="ORF">DUI87_15775</name>
</gene>
<feature type="compositionally biased region" description="Basic and acidic residues" evidence="1">
    <location>
        <begin position="1"/>
        <end position="11"/>
    </location>
</feature>
<evidence type="ECO:0000313" key="2">
    <source>
        <dbReference type="EMBL" id="RMC06343.1"/>
    </source>
</evidence>
<dbReference type="AlphaFoldDB" id="A0A3M0JZJ2"/>
<dbReference type="EMBL" id="QRBI01000120">
    <property type="protein sequence ID" value="RMC06343.1"/>
    <property type="molecule type" value="Genomic_DNA"/>
</dbReference>
<accession>A0A3M0JZJ2</accession>
<comment type="caution">
    <text evidence="2">The sequence shown here is derived from an EMBL/GenBank/DDBJ whole genome shotgun (WGS) entry which is preliminary data.</text>
</comment>